<comment type="function">
    <text evidence="7 8">Cell wall formation. Catalyzes the addition of glutamate to the nucleotide precursor UDP-N-acetylmuramoyl-L-alanine (UMA).</text>
</comment>
<evidence type="ECO:0000256" key="1">
    <source>
        <dbReference type="ARBA" id="ARBA00004496"/>
    </source>
</evidence>
<name>A0AAE4AQT3_9BACT</name>
<dbReference type="RefSeq" id="WP_307265245.1">
    <property type="nucleotide sequence ID" value="NZ_JAUSVL010000001.1"/>
</dbReference>
<dbReference type="InterPro" id="IPR013221">
    <property type="entry name" value="Mur_ligase_cen"/>
</dbReference>
<dbReference type="InterPro" id="IPR036565">
    <property type="entry name" value="Mur-like_cat_sf"/>
</dbReference>
<dbReference type="NCBIfam" id="TIGR01087">
    <property type="entry name" value="murD"/>
    <property type="match status" value="1"/>
</dbReference>
<dbReference type="PANTHER" id="PTHR43692">
    <property type="entry name" value="UDP-N-ACETYLMURAMOYLALANINE--D-GLUTAMATE LIGASE"/>
    <property type="match status" value="1"/>
</dbReference>
<dbReference type="Gene3D" id="3.40.50.720">
    <property type="entry name" value="NAD(P)-binding Rossmann-like Domain"/>
    <property type="match status" value="1"/>
</dbReference>
<feature type="domain" description="Mur ligase central" evidence="10">
    <location>
        <begin position="114"/>
        <end position="291"/>
    </location>
</feature>
<dbReference type="EMBL" id="JAUSVL010000001">
    <property type="protein sequence ID" value="MDQ0291865.1"/>
    <property type="molecule type" value="Genomic_DNA"/>
</dbReference>
<evidence type="ECO:0000256" key="3">
    <source>
        <dbReference type="ARBA" id="ARBA00022490"/>
    </source>
</evidence>
<dbReference type="GO" id="GO:0005524">
    <property type="term" value="F:ATP binding"/>
    <property type="evidence" value="ECO:0007669"/>
    <property type="project" value="UniProtKB-UniRule"/>
</dbReference>
<dbReference type="GO" id="GO:0071555">
    <property type="term" value="P:cell wall organization"/>
    <property type="evidence" value="ECO:0007669"/>
    <property type="project" value="UniProtKB-KW"/>
</dbReference>
<accession>A0AAE4AQT3</accession>
<sequence length="454" mass="47492">MKSLCGQTVLVLGAGASGLAAARLAQTVGARVILLDSGSGEALQREAEVLRSEGIDVRLGWLDPFWNAAGDLAVISPGITADGVLGRLASSLSCPVQSELAFGAGYCPWPMLAVTGTNGKTTTVEMLTHALAAGGFCVAAGGNIGMPLSALALSRPALDWLVVEVSSFQLERPAGFAPRAAALLNITPDHLNRHGNMDAYVALKMSLLELLQPGQPAVLNYDLLTDERVKRALNGRACVTFSADAAAGADFYAHAGQLWRRGLNEPLLALSEVSWQGRHNVENALATLALADSAGIDCRRLVPGLRSFRTGAHRMSVVAEKGGVRFVDDSKATNVDALIQALDVFGGTPPAIALIAGGVDKGCSLDEARPQLRRYVKKVFLIGACKGRLAASWGTDVPCEQCADLPEAVHKAARCASPQGTVLLSPACASQDMFTDYAHRGRVFADAAATWSAI</sequence>
<feature type="domain" description="Mur ligase C-terminal" evidence="9">
    <location>
        <begin position="313"/>
        <end position="428"/>
    </location>
</feature>
<dbReference type="GO" id="GO:0008764">
    <property type="term" value="F:UDP-N-acetylmuramoylalanine-D-glutamate ligase activity"/>
    <property type="evidence" value="ECO:0007669"/>
    <property type="project" value="UniProtKB-UniRule"/>
</dbReference>
<evidence type="ECO:0000256" key="8">
    <source>
        <dbReference type="RuleBase" id="RU003664"/>
    </source>
</evidence>
<dbReference type="InterPro" id="IPR036615">
    <property type="entry name" value="Mur_ligase_C_dom_sf"/>
</dbReference>
<dbReference type="Gene3D" id="3.90.190.20">
    <property type="entry name" value="Mur ligase, C-terminal domain"/>
    <property type="match status" value="1"/>
</dbReference>
<gene>
    <name evidence="7" type="primary">murD</name>
    <name evidence="11" type="ORF">J3R75_003972</name>
</gene>
<dbReference type="Gene3D" id="3.40.1190.10">
    <property type="entry name" value="Mur-like, catalytic domain"/>
    <property type="match status" value="1"/>
</dbReference>
<keyword evidence="5 7" id="KW-0547">Nucleotide-binding</keyword>
<dbReference type="SUPFAM" id="SSF53244">
    <property type="entry name" value="MurD-like peptide ligases, peptide-binding domain"/>
    <property type="match status" value="1"/>
</dbReference>
<keyword evidence="7 8" id="KW-0133">Cell shape</keyword>
<keyword evidence="7 8" id="KW-0132">Cell division</keyword>
<evidence type="ECO:0000256" key="5">
    <source>
        <dbReference type="ARBA" id="ARBA00022741"/>
    </source>
</evidence>
<comment type="similarity">
    <text evidence="7">Belongs to the MurCDEF family.</text>
</comment>
<dbReference type="EC" id="6.3.2.9" evidence="7 8"/>
<comment type="caution">
    <text evidence="11">The sequence shown here is derived from an EMBL/GenBank/DDBJ whole genome shotgun (WGS) entry which is preliminary data.</text>
</comment>
<keyword evidence="12" id="KW-1185">Reference proteome</keyword>
<evidence type="ECO:0000313" key="12">
    <source>
        <dbReference type="Proteomes" id="UP001238163"/>
    </source>
</evidence>
<dbReference type="Pfam" id="PF02875">
    <property type="entry name" value="Mur_ligase_C"/>
    <property type="match status" value="1"/>
</dbReference>
<dbReference type="SUPFAM" id="SSF53623">
    <property type="entry name" value="MurD-like peptide ligases, catalytic domain"/>
    <property type="match status" value="1"/>
</dbReference>
<dbReference type="AlphaFoldDB" id="A0AAE4AQT3"/>
<dbReference type="HAMAP" id="MF_00639">
    <property type="entry name" value="MurD"/>
    <property type="match status" value="1"/>
</dbReference>
<comment type="catalytic activity">
    <reaction evidence="7 8">
        <text>UDP-N-acetyl-alpha-D-muramoyl-L-alanine + D-glutamate + ATP = UDP-N-acetyl-alpha-D-muramoyl-L-alanyl-D-glutamate + ADP + phosphate + H(+)</text>
        <dbReference type="Rhea" id="RHEA:16429"/>
        <dbReference type="ChEBI" id="CHEBI:15378"/>
        <dbReference type="ChEBI" id="CHEBI:29986"/>
        <dbReference type="ChEBI" id="CHEBI:30616"/>
        <dbReference type="ChEBI" id="CHEBI:43474"/>
        <dbReference type="ChEBI" id="CHEBI:83898"/>
        <dbReference type="ChEBI" id="CHEBI:83900"/>
        <dbReference type="ChEBI" id="CHEBI:456216"/>
        <dbReference type="EC" id="6.3.2.9"/>
    </reaction>
</comment>
<evidence type="ECO:0000313" key="11">
    <source>
        <dbReference type="EMBL" id="MDQ0291865.1"/>
    </source>
</evidence>
<protein>
    <recommendedName>
        <fullName evidence="7 8">UDP-N-acetylmuramoylalanine--D-glutamate ligase</fullName>
        <ecNumber evidence="7 8">6.3.2.9</ecNumber>
    </recommendedName>
    <alternativeName>
        <fullName evidence="7">D-glutamic acid-adding enzyme</fullName>
    </alternativeName>
    <alternativeName>
        <fullName evidence="7">UDP-N-acetylmuramoyl-L-alanyl-D-glutamate synthetase</fullName>
    </alternativeName>
</protein>
<dbReference type="GO" id="GO:0009252">
    <property type="term" value="P:peptidoglycan biosynthetic process"/>
    <property type="evidence" value="ECO:0007669"/>
    <property type="project" value="UniProtKB-UniRule"/>
</dbReference>
<reference evidence="11" key="1">
    <citation type="submission" date="2023-07" db="EMBL/GenBank/DDBJ databases">
        <title>Genomic Encyclopedia of Type Strains, Phase IV (KMG-IV): sequencing the most valuable type-strain genomes for metagenomic binning, comparative biology and taxonomic classification.</title>
        <authorList>
            <person name="Goeker M."/>
        </authorList>
    </citation>
    <scope>NUCLEOTIDE SEQUENCE</scope>
    <source>
        <strain evidence="11">DSM 24202</strain>
    </source>
</reference>
<evidence type="ECO:0000259" key="10">
    <source>
        <dbReference type="Pfam" id="PF08245"/>
    </source>
</evidence>
<keyword evidence="7 8" id="KW-0131">Cell cycle</keyword>
<evidence type="ECO:0000256" key="4">
    <source>
        <dbReference type="ARBA" id="ARBA00022598"/>
    </source>
</evidence>
<dbReference type="Pfam" id="PF08245">
    <property type="entry name" value="Mur_ligase_M"/>
    <property type="match status" value="1"/>
</dbReference>
<dbReference type="PANTHER" id="PTHR43692:SF1">
    <property type="entry name" value="UDP-N-ACETYLMURAMOYLALANINE--D-GLUTAMATE LIGASE"/>
    <property type="match status" value="1"/>
</dbReference>
<dbReference type="GO" id="GO:0051301">
    <property type="term" value="P:cell division"/>
    <property type="evidence" value="ECO:0007669"/>
    <property type="project" value="UniProtKB-KW"/>
</dbReference>
<dbReference type="InterPro" id="IPR005762">
    <property type="entry name" value="MurD"/>
</dbReference>
<organism evidence="11 12">
    <name type="scientific">Oligosphaera ethanolica</name>
    <dbReference type="NCBI Taxonomy" id="760260"/>
    <lineage>
        <taxon>Bacteria</taxon>
        <taxon>Pseudomonadati</taxon>
        <taxon>Lentisphaerota</taxon>
        <taxon>Oligosphaeria</taxon>
        <taxon>Oligosphaerales</taxon>
        <taxon>Oligosphaeraceae</taxon>
        <taxon>Oligosphaera</taxon>
    </lineage>
</organism>
<keyword evidence="6 7" id="KW-0067">ATP-binding</keyword>
<dbReference type="Proteomes" id="UP001238163">
    <property type="component" value="Unassembled WGS sequence"/>
</dbReference>
<feature type="binding site" evidence="7">
    <location>
        <begin position="116"/>
        <end position="122"/>
    </location>
    <ligand>
        <name>ATP</name>
        <dbReference type="ChEBI" id="CHEBI:30616"/>
    </ligand>
</feature>
<dbReference type="GO" id="GO:0008360">
    <property type="term" value="P:regulation of cell shape"/>
    <property type="evidence" value="ECO:0007669"/>
    <property type="project" value="UniProtKB-KW"/>
</dbReference>
<evidence type="ECO:0000256" key="7">
    <source>
        <dbReference type="HAMAP-Rule" id="MF_00639"/>
    </source>
</evidence>
<dbReference type="InterPro" id="IPR004101">
    <property type="entry name" value="Mur_ligase_C"/>
</dbReference>
<dbReference type="GO" id="GO:0005737">
    <property type="term" value="C:cytoplasm"/>
    <property type="evidence" value="ECO:0007669"/>
    <property type="project" value="UniProtKB-SubCell"/>
</dbReference>
<evidence type="ECO:0000259" key="9">
    <source>
        <dbReference type="Pfam" id="PF02875"/>
    </source>
</evidence>
<keyword evidence="7 8" id="KW-0961">Cell wall biogenesis/degradation</keyword>
<proteinExistence type="inferred from homology"/>
<keyword evidence="7 8" id="KW-0573">Peptidoglycan synthesis</keyword>
<evidence type="ECO:0000256" key="2">
    <source>
        <dbReference type="ARBA" id="ARBA00004752"/>
    </source>
</evidence>
<keyword evidence="3 7" id="KW-0963">Cytoplasm</keyword>
<dbReference type="SUPFAM" id="SSF51984">
    <property type="entry name" value="MurCD N-terminal domain"/>
    <property type="match status" value="1"/>
</dbReference>
<evidence type="ECO:0000256" key="6">
    <source>
        <dbReference type="ARBA" id="ARBA00022840"/>
    </source>
</evidence>
<comment type="subcellular location">
    <subcellularLocation>
        <location evidence="1 7 8">Cytoplasm</location>
    </subcellularLocation>
</comment>
<keyword evidence="4 7" id="KW-0436">Ligase</keyword>
<comment type="pathway">
    <text evidence="2 7 8">Cell wall biogenesis; peptidoglycan biosynthesis.</text>
</comment>